<dbReference type="EMBL" id="JMPJ01000023">
    <property type="protein sequence ID" value="KFC84894.1"/>
    <property type="molecule type" value="Genomic_DNA"/>
</dbReference>
<protein>
    <recommendedName>
        <fullName evidence="3">Type III secretion system effector HopBA1</fullName>
    </recommendedName>
</protein>
<dbReference type="RefSeq" id="WP_084674032.1">
    <property type="nucleotide sequence ID" value="NZ_JMPJ01000023.1"/>
</dbReference>
<gene>
    <name evidence="1" type="ORF">GEAM_0587</name>
</gene>
<reference evidence="1 2" key="1">
    <citation type="submission" date="2014-05" db="EMBL/GenBank/DDBJ databases">
        <title>ATOL: Assembling a taxonomically balanced genome-scale reconstruction of the evolutionary history of the Enterobacteriaceae.</title>
        <authorList>
            <person name="Plunkett G.III."/>
            <person name="Neeno-Eckwall E.C."/>
            <person name="Glasner J.D."/>
            <person name="Perna N.T."/>
        </authorList>
    </citation>
    <scope>NUCLEOTIDE SEQUENCE [LARGE SCALE GENOMIC DNA]</scope>
    <source>
        <strain evidence="1 2">ATCC 33852</strain>
    </source>
</reference>
<dbReference type="InterPro" id="IPR054303">
    <property type="entry name" value="HopBA1"/>
</dbReference>
<dbReference type="AlphaFoldDB" id="A0A085GME9"/>
<name>A0A085GME9_EWIA3</name>
<comment type="caution">
    <text evidence="1">The sequence shown here is derived from an EMBL/GenBank/DDBJ whole genome shotgun (WGS) entry which is preliminary data.</text>
</comment>
<organism evidence="1 2">
    <name type="scientific">Ewingella americana (strain ATCC 33852 / DSM 4580 / CCUG 14506 / JCM 5911 / LMG 7869 / NCTC 12157 / CDC 1468-78)</name>
    <dbReference type="NCBI Taxonomy" id="910964"/>
    <lineage>
        <taxon>Bacteria</taxon>
        <taxon>Pseudomonadati</taxon>
        <taxon>Pseudomonadota</taxon>
        <taxon>Gammaproteobacteria</taxon>
        <taxon>Enterobacterales</taxon>
        <taxon>Yersiniaceae</taxon>
        <taxon>Ewingella</taxon>
    </lineage>
</organism>
<evidence type="ECO:0008006" key="3">
    <source>
        <dbReference type="Google" id="ProtNLM"/>
    </source>
</evidence>
<dbReference type="GeneID" id="78378930"/>
<dbReference type="Proteomes" id="UP000028640">
    <property type="component" value="Unassembled WGS sequence"/>
</dbReference>
<sequence>MFSSIGQSNRIQYTPQIVRGGIHPFIKIRPPVNDPVKMLATLCKDNKVTYLGDVHGQCFIPELVGRSAKELKQAGVDLLAIEFVKFSDNAAFREALAGGKNAIKDFIHNAWAPTHGEAWVESIASALAEVHNAGIAVAGIDRHMAGGAPKNPLEAINYMNRRLALNIAWNAAAEREERAIGASKTLVWAGTGHFVNSFENGPKDMRPGPVVAFANTQVGTGCSLNDKDDNSHVLIHYRRQHRT</sequence>
<accession>A0A085GME9</accession>
<evidence type="ECO:0000313" key="2">
    <source>
        <dbReference type="Proteomes" id="UP000028640"/>
    </source>
</evidence>
<evidence type="ECO:0000313" key="1">
    <source>
        <dbReference type="EMBL" id="KFC84894.1"/>
    </source>
</evidence>
<dbReference type="OrthoDB" id="6625245at2"/>
<keyword evidence="2" id="KW-1185">Reference proteome</keyword>
<dbReference type="eggNOG" id="ENOG5033XR1">
    <property type="taxonomic scope" value="Bacteria"/>
</dbReference>
<proteinExistence type="predicted"/>
<dbReference type="Pfam" id="PF22079">
    <property type="entry name" value="HopBA1"/>
    <property type="match status" value="1"/>
</dbReference>